<evidence type="ECO:0000313" key="9">
    <source>
        <dbReference type="Proteomes" id="UP000295345"/>
    </source>
</evidence>
<dbReference type="Pfam" id="PF03706">
    <property type="entry name" value="LPG_synthase_TM"/>
    <property type="match status" value="1"/>
</dbReference>
<protein>
    <submittedName>
        <fullName evidence="8">UPF0104 family protein</fullName>
    </submittedName>
</protein>
<reference evidence="8 9" key="1">
    <citation type="submission" date="2019-03" db="EMBL/GenBank/DDBJ databases">
        <title>Draft genome sequences of novel Actinobacteria.</title>
        <authorList>
            <person name="Sahin N."/>
            <person name="Ay H."/>
            <person name="Saygin H."/>
        </authorList>
    </citation>
    <scope>NUCLEOTIDE SEQUENCE [LARGE SCALE GENOMIC DNA]</scope>
    <source>
        <strain evidence="8 9">DSM 41900</strain>
    </source>
</reference>
<dbReference type="PANTHER" id="PTHR39087:SF2">
    <property type="entry name" value="UPF0104 MEMBRANE PROTEIN MJ1595"/>
    <property type="match status" value="1"/>
</dbReference>
<keyword evidence="2" id="KW-1003">Cell membrane</keyword>
<dbReference type="AlphaFoldDB" id="A0A4R4TPL2"/>
<proteinExistence type="predicted"/>
<feature type="transmembrane region" description="Helical" evidence="7">
    <location>
        <begin position="29"/>
        <end position="49"/>
    </location>
</feature>
<feature type="compositionally biased region" description="Acidic residues" evidence="6">
    <location>
        <begin position="317"/>
        <end position="329"/>
    </location>
</feature>
<evidence type="ECO:0000256" key="4">
    <source>
        <dbReference type="ARBA" id="ARBA00022989"/>
    </source>
</evidence>
<sequence>MLVAGAVFIAISRRDELGRAFDVLSRVSLVKLPVALVCEAGALLCLAAVQRWLLFAGGIRLGMGSMLGLTLAANAVAGALPGGAAFSAAWIYRQLRRRGVGQALAAAVLVVAGALSALGLLVMIVLGLLTTGARGPGALIGRGLAVLALLALLILVLLRFARVRAACRRWWERVRERHARARRGEEAVRELVAQAQSVQPGIRPWLHPFALAQLNWVLDAACLVACLWALDIGVPWHGLLIAYALAQIPGSLRLTPGGIGVVEASLAALLSVYGLTAGQALAGTLLYRFWSYWLLQPIGWVCWTVFTLQGRRSADEEHAEDDTGADDTGADDRGGGGAGGGDDADGPPRGSAGGRE</sequence>
<feature type="transmembrane region" description="Helical" evidence="7">
    <location>
        <begin position="266"/>
        <end position="284"/>
    </location>
</feature>
<name>A0A4R4TPL2_9ACTN</name>
<dbReference type="EMBL" id="SMKI01000010">
    <property type="protein sequence ID" value="TDC79850.1"/>
    <property type="molecule type" value="Genomic_DNA"/>
</dbReference>
<keyword evidence="3 7" id="KW-0812">Transmembrane</keyword>
<keyword evidence="5 7" id="KW-0472">Membrane</keyword>
<comment type="subcellular location">
    <subcellularLocation>
        <location evidence="1">Cell membrane</location>
        <topology evidence="1">Multi-pass membrane protein</topology>
    </subcellularLocation>
</comment>
<feature type="transmembrane region" description="Helical" evidence="7">
    <location>
        <begin position="69"/>
        <end position="92"/>
    </location>
</feature>
<evidence type="ECO:0000256" key="1">
    <source>
        <dbReference type="ARBA" id="ARBA00004651"/>
    </source>
</evidence>
<dbReference type="GO" id="GO:0005886">
    <property type="term" value="C:plasma membrane"/>
    <property type="evidence" value="ECO:0007669"/>
    <property type="project" value="UniProtKB-SubCell"/>
</dbReference>
<dbReference type="OrthoDB" id="4481258at2"/>
<keyword evidence="4 7" id="KW-1133">Transmembrane helix</keyword>
<comment type="caution">
    <text evidence="8">The sequence shown here is derived from an EMBL/GenBank/DDBJ whole genome shotgun (WGS) entry which is preliminary data.</text>
</comment>
<evidence type="ECO:0000256" key="7">
    <source>
        <dbReference type="SAM" id="Phobius"/>
    </source>
</evidence>
<evidence type="ECO:0000256" key="5">
    <source>
        <dbReference type="ARBA" id="ARBA00023136"/>
    </source>
</evidence>
<evidence type="ECO:0000313" key="8">
    <source>
        <dbReference type="EMBL" id="TDC79850.1"/>
    </source>
</evidence>
<evidence type="ECO:0000256" key="3">
    <source>
        <dbReference type="ARBA" id="ARBA00022692"/>
    </source>
</evidence>
<keyword evidence="9" id="KW-1185">Reference proteome</keyword>
<evidence type="ECO:0000256" key="2">
    <source>
        <dbReference type="ARBA" id="ARBA00022475"/>
    </source>
</evidence>
<feature type="region of interest" description="Disordered" evidence="6">
    <location>
        <begin position="314"/>
        <end position="356"/>
    </location>
</feature>
<accession>A0A4R4TPL2</accession>
<dbReference type="Proteomes" id="UP000295345">
    <property type="component" value="Unassembled WGS sequence"/>
</dbReference>
<dbReference type="PANTHER" id="PTHR39087">
    <property type="entry name" value="UPF0104 MEMBRANE PROTEIN MJ1595"/>
    <property type="match status" value="1"/>
</dbReference>
<dbReference type="NCBIfam" id="TIGR00374">
    <property type="entry name" value="flippase-like domain"/>
    <property type="match status" value="1"/>
</dbReference>
<gene>
    <name evidence="8" type="ORF">E1283_01875</name>
</gene>
<feature type="transmembrane region" description="Helical" evidence="7">
    <location>
        <begin position="104"/>
        <end position="128"/>
    </location>
</feature>
<organism evidence="8 9">
    <name type="scientific">Streptomyces hainanensis</name>
    <dbReference type="NCBI Taxonomy" id="402648"/>
    <lineage>
        <taxon>Bacteria</taxon>
        <taxon>Bacillati</taxon>
        <taxon>Actinomycetota</taxon>
        <taxon>Actinomycetes</taxon>
        <taxon>Kitasatosporales</taxon>
        <taxon>Streptomycetaceae</taxon>
        <taxon>Streptomyces</taxon>
    </lineage>
</organism>
<feature type="transmembrane region" description="Helical" evidence="7">
    <location>
        <begin position="140"/>
        <end position="161"/>
    </location>
</feature>
<dbReference type="InterPro" id="IPR022791">
    <property type="entry name" value="L-PG_synthase/AglD"/>
</dbReference>
<evidence type="ECO:0000256" key="6">
    <source>
        <dbReference type="SAM" id="MobiDB-lite"/>
    </source>
</evidence>